<evidence type="ECO:0000313" key="2">
    <source>
        <dbReference type="EMBL" id="MBO0931297.1"/>
    </source>
</evidence>
<evidence type="ECO:0000256" key="1">
    <source>
        <dbReference type="SAM" id="SignalP"/>
    </source>
</evidence>
<feature type="signal peptide" evidence="1">
    <location>
        <begin position="1"/>
        <end position="26"/>
    </location>
</feature>
<organism evidence="2 3">
    <name type="scientific">Fibrella aquatilis</name>
    <dbReference type="NCBI Taxonomy" id="2817059"/>
    <lineage>
        <taxon>Bacteria</taxon>
        <taxon>Pseudomonadati</taxon>
        <taxon>Bacteroidota</taxon>
        <taxon>Cytophagia</taxon>
        <taxon>Cytophagales</taxon>
        <taxon>Spirosomataceae</taxon>
        <taxon>Fibrella</taxon>
    </lineage>
</organism>
<evidence type="ECO:0000313" key="3">
    <source>
        <dbReference type="Proteomes" id="UP000664795"/>
    </source>
</evidence>
<dbReference type="PROSITE" id="PS51257">
    <property type="entry name" value="PROKAR_LIPOPROTEIN"/>
    <property type="match status" value="1"/>
</dbReference>
<comment type="caution">
    <text evidence="2">The sequence shown here is derived from an EMBL/GenBank/DDBJ whole genome shotgun (WGS) entry which is preliminary data.</text>
</comment>
<dbReference type="RefSeq" id="WP_207335263.1">
    <property type="nucleotide sequence ID" value="NZ_JAFMYU010000006.1"/>
</dbReference>
<dbReference type="AlphaFoldDB" id="A0A939JVX1"/>
<evidence type="ECO:0008006" key="4">
    <source>
        <dbReference type="Google" id="ProtNLM"/>
    </source>
</evidence>
<protein>
    <recommendedName>
        <fullName evidence="4">Ig-like domain-containing protein</fullName>
    </recommendedName>
</protein>
<reference evidence="2 3" key="1">
    <citation type="submission" date="2021-03" db="EMBL/GenBank/DDBJ databases">
        <title>Fibrella sp. HMF5036 genome sequencing and assembly.</title>
        <authorList>
            <person name="Kang H."/>
            <person name="Kim H."/>
            <person name="Bae S."/>
            <person name="Joh K."/>
        </authorList>
    </citation>
    <scope>NUCLEOTIDE SEQUENCE [LARGE SCALE GENOMIC DNA]</scope>
    <source>
        <strain evidence="2 3">HMF5036</strain>
    </source>
</reference>
<feature type="chain" id="PRO_5037948207" description="Ig-like domain-containing protein" evidence="1">
    <location>
        <begin position="27"/>
        <end position="1135"/>
    </location>
</feature>
<dbReference type="Gene3D" id="2.60.40.740">
    <property type="match status" value="1"/>
</dbReference>
<dbReference type="Proteomes" id="UP000664795">
    <property type="component" value="Unassembled WGS sequence"/>
</dbReference>
<dbReference type="Gene3D" id="2.60.120.260">
    <property type="entry name" value="Galactose-binding domain-like"/>
    <property type="match status" value="1"/>
</dbReference>
<name>A0A939JVX1_9BACT</name>
<proteinExistence type="predicted"/>
<sequence length="1135" mass="115881">MRRRQLTLLVISTLLTFVHYTCFAQACNGTLGDPILNQTFGNGSNPGPAISSLTNYTYVNNGCPGDGYYTLRNSTYTTPASSTAGCFSNSWHALTSDHTGDGNGYMMVINASYTAGQFYNQTITGLCGGTTYEFSAWIINLLKSTACTSNASRFPNLTFRIETTTGNLIQSVSTGNVPTTGVGNSTPVWSRYATFFTTPAGTSSVVLKLINNAPGGCGNDLALDDIQFRPCGPSLTASGNAGASHSPICLGQSANLTSTITAGYTSPSYQWQQSTDNVTFTDIVGATSSSLTNTPTAAGTRYFRLLAAESGNMANTKCRIASNVISLVVNPLPAAPTVSQVSYCLNASTSQLSATGSGLLWYTVATGGSGSGSAPTPSASAVGTTVYYMSQTVNGCEGARSTLNVTINPKPTLALSASTVGCTTGSAGSLLASVSGGTPSYTYALNGGAPVSSGAFNNLAAGTYSVVAADAKGCTSTASVVIAAPNPLALSLKTGTNCNLSGNNGLVSAEAGGGTPGYQFAIDGGAYQATATFNLITPGVHTISLQDANGCVLSATATVPNVQALSLTVTSYSACTPTGQGVVNLTASNGTPAYEYQLNGGSYQSGSTFSGLSAGSYTLGVRDSRGCTNTTAVTINAKPAPPTVGANPQNFCQAPGTATLTATGTGLLWYTSATGGTGTGSQTVSTASAGTSAYYVSQTQNGCESDRLPVFANVNPTATLTISTIPPCNAPGNGRVLVATTGGSPGFQFAINGGAGQEASEFTGLSAGNYTVAATDAKGCVATGNITVGSQVNMSLLASGNASCILAGQGQINATVSGGSSPWEFRLGEGDFASNGTNATKAYNGINPGTYTLTARDLNGCTAAANVSFNAIPVAGASGGCTGTSSADAMIELVAADAGDGTVYAWTGPVSYMTSGTAITTTFAYTSTAQNGTYNLIVTKDGCQANVTVSIQCSAALPVTLVRFTGKQVEKTVALSWATTQEVNASHFELLRSTNARSFESVARITATGGINSLNTYGWIDTNPILGIGYYQLRTVDRDGQSQLSKLVSVRYSADNKTFVVVNPADTDGRVLVITDAAEPRFSFTDLAGRNVVTSVLDHVDNRIWLYVHKESALQVGILRMQSLNGTFTEKVSFK</sequence>
<keyword evidence="3" id="KW-1185">Reference proteome</keyword>
<dbReference type="EMBL" id="JAFMYU010000006">
    <property type="protein sequence ID" value="MBO0931297.1"/>
    <property type="molecule type" value="Genomic_DNA"/>
</dbReference>
<accession>A0A939JVX1</accession>
<keyword evidence="1" id="KW-0732">Signal</keyword>
<gene>
    <name evidence="2" type="ORF">J2I48_09845</name>
</gene>